<dbReference type="Pfam" id="PF03167">
    <property type="entry name" value="UDG"/>
    <property type="match status" value="1"/>
</dbReference>
<comment type="caution">
    <text evidence="13">The sequence shown here is derived from an EMBL/GenBank/DDBJ whole genome shotgun (WGS) entry which is preliminary data.</text>
</comment>
<dbReference type="STRING" id="1798543.A2898_00990"/>
<dbReference type="Proteomes" id="UP000179164">
    <property type="component" value="Unassembled WGS sequence"/>
</dbReference>
<evidence type="ECO:0000313" key="13">
    <source>
        <dbReference type="EMBL" id="OGY84667.1"/>
    </source>
</evidence>
<keyword evidence="5" id="KW-0004">4Fe-4S</keyword>
<dbReference type="SUPFAM" id="SSF52141">
    <property type="entry name" value="Uracil-DNA glycosylase-like"/>
    <property type="match status" value="1"/>
</dbReference>
<dbReference type="CDD" id="cd10030">
    <property type="entry name" value="UDG-F4_TTUDGA_SPO1dp_like"/>
    <property type="match status" value="1"/>
</dbReference>
<keyword evidence="7" id="KW-0227">DNA damage</keyword>
<reference evidence="13 14" key="1">
    <citation type="journal article" date="2016" name="Nat. Commun.">
        <title>Thousands of microbial genomes shed light on interconnected biogeochemical processes in an aquifer system.</title>
        <authorList>
            <person name="Anantharaman K."/>
            <person name="Brown C.T."/>
            <person name="Hug L.A."/>
            <person name="Sharon I."/>
            <person name="Castelle C.J."/>
            <person name="Probst A.J."/>
            <person name="Thomas B.C."/>
            <person name="Singh A."/>
            <person name="Wilkins M.J."/>
            <person name="Karaoz U."/>
            <person name="Brodie E.L."/>
            <person name="Williams K.H."/>
            <person name="Hubbard S.S."/>
            <person name="Banfield J.F."/>
        </authorList>
    </citation>
    <scope>NUCLEOTIDE SEQUENCE [LARGE SCALE GENOMIC DNA]</scope>
</reference>
<evidence type="ECO:0000313" key="14">
    <source>
        <dbReference type="Proteomes" id="UP000179164"/>
    </source>
</evidence>
<evidence type="ECO:0000256" key="8">
    <source>
        <dbReference type="ARBA" id="ARBA00022801"/>
    </source>
</evidence>
<evidence type="ECO:0000256" key="4">
    <source>
        <dbReference type="ARBA" id="ARBA00019403"/>
    </source>
</evidence>
<evidence type="ECO:0000256" key="7">
    <source>
        <dbReference type="ARBA" id="ARBA00022763"/>
    </source>
</evidence>
<evidence type="ECO:0000256" key="5">
    <source>
        <dbReference type="ARBA" id="ARBA00022485"/>
    </source>
</evidence>
<keyword evidence="8" id="KW-0378">Hydrolase</keyword>
<keyword evidence="9" id="KW-0408">Iron</keyword>
<evidence type="ECO:0000256" key="10">
    <source>
        <dbReference type="ARBA" id="ARBA00023014"/>
    </source>
</evidence>
<proteinExistence type="inferred from homology"/>
<dbReference type="InterPro" id="IPR005122">
    <property type="entry name" value="Uracil-DNA_glycosylase-like"/>
</dbReference>
<keyword evidence="6" id="KW-0479">Metal-binding</keyword>
<dbReference type="InterPro" id="IPR051536">
    <property type="entry name" value="UDG_Type-4/5"/>
</dbReference>
<dbReference type="Gene3D" id="3.40.470.10">
    <property type="entry name" value="Uracil-DNA glycosylase-like domain"/>
    <property type="match status" value="1"/>
</dbReference>
<evidence type="ECO:0000256" key="6">
    <source>
        <dbReference type="ARBA" id="ARBA00022723"/>
    </source>
</evidence>
<accession>A0A1G2B8X9</accession>
<evidence type="ECO:0000256" key="2">
    <source>
        <dbReference type="ARBA" id="ARBA00006521"/>
    </source>
</evidence>
<evidence type="ECO:0000256" key="1">
    <source>
        <dbReference type="ARBA" id="ARBA00001400"/>
    </source>
</evidence>
<dbReference type="GO" id="GO:0004844">
    <property type="term" value="F:uracil DNA N-glycosylase activity"/>
    <property type="evidence" value="ECO:0007669"/>
    <property type="project" value="UniProtKB-EC"/>
</dbReference>
<dbReference type="GO" id="GO:0046872">
    <property type="term" value="F:metal ion binding"/>
    <property type="evidence" value="ECO:0007669"/>
    <property type="project" value="UniProtKB-KW"/>
</dbReference>
<keyword evidence="10" id="KW-0411">Iron-sulfur</keyword>
<dbReference type="NCBIfam" id="TIGR00758">
    <property type="entry name" value="UDG_fam4"/>
    <property type="match status" value="1"/>
</dbReference>
<protein>
    <recommendedName>
        <fullName evidence="4">Type-4 uracil-DNA glycosylase</fullName>
        <ecNumber evidence="3">3.2.2.27</ecNumber>
    </recommendedName>
</protein>
<keyword evidence="11" id="KW-0234">DNA repair</keyword>
<dbReference type="EMBL" id="MHKE01000005">
    <property type="protein sequence ID" value="OGY84667.1"/>
    <property type="molecule type" value="Genomic_DNA"/>
</dbReference>
<gene>
    <name evidence="13" type="ORF">A2898_00990</name>
</gene>
<sequence>MDNLADIAQAVATCTKCPLSEKRTHAVPGEGSPNSELLFIGEGPGQKEDEQGRPFVGSAGKFLEELLSTINLTRKDVFITNVVKCRPPGNRDPEPNEVDTCTELYLYKQIAIIKPKLIITLGRHSMYRFLPETFKISQVHGKPFRRKEQVYLPLYHPAAALYNGGMRQTLIDDFKRIPKVLEKV</sequence>
<dbReference type="EC" id="3.2.2.27" evidence="3"/>
<evidence type="ECO:0000256" key="9">
    <source>
        <dbReference type="ARBA" id="ARBA00023004"/>
    </source>
</evidence>
<feature type="domain" description="Uracil-DNA glycosylase-like" evidence="12">
    <location>
        <begin position="28"/>
        <end position="175"/>
    </location>
</feature>
<comment type="catalytic activity">
    <reaction evidence="1">
        <text>Hydrolyzes single-stranded DNA or mismatched double-stranded DNA and polynucleotides, releasing free uracil.</text>
        <dbReference type="EC" id="3.2.2.27"/>
    </reaction>
</comment>
<dbReference type="InterPro" id="IPR005273">
    <property type="entry name" value="Ura-DNA_glyco_family4"/>
</dbReference>
<evidence type="ECO:0000256" key="3">
    <source>
        <dbReference type="ARBA" id="ARBA00012030"/>
    </source>
</evidence>
<dbReference type="GO" id="GO:0051539">
    <property type="term" value="F:4 iron, 4 sulfur cluster binding"/>
    <property type="evidence" value="ECO:0007669"/>
    <property type="project" value="UniProtKB-KW"/>
</dbReference>
<dbReference type="PANTHER" id="PTHR33693:SF1">
    <property type="entry name" value="TYPE-4 URACIL-DNA GLYCOSYLASE"/>
    <property type="match status" value="1"/>
</dbReference>
<organism evidence="13 14">
    <name type="scientific">Candidatus Kerfeldbacteria bacterium RIFCSPLOWO2_01_FULL_48_11</name>
    <dbReference type="NCBI Taxonomy" id="1798543"/>
    <lineage>
        <taxon>Bacteria</taxon>
        <taxon>Candidatus Kerfeldiibacteriota</taxon>
    </lineage>
</organism>
<evidence type="ECO:0000256" key="11">
    <source>
        <dbReference type="ARBA" id="ARBA00023204"/>
    </source>
</evidence>
<name>A0A1G2B8X9_9BACT</name>
<dbReference type="InterPro" id="IPR036895">
    <property type="entry name" value="Uracil-DNA_glycosylase-like_sf"/>
</dbReference>
<dbReference type="AlphaFoldDB" id="A0A1G2B8X9"/>
<dbReference type="GO" id="GO:0006281">
    <property type="term" value="P:DNA repair"/>
    <property type="evidence" value="ECO:0007669"/>
    <property type="project" value="UniProtKB-KW"/>
</dbReference>
<evidence type="ECO:0000259" key="12">
    <source>
        <dbReference type="SMART" id="SM00986"/>
    </source>
</evidence>
<dbReference type="SMART" id="SM00987">
    <property type="entry name" value="UreE_C"/>
    <property type="match status" value="1"/>
</dbReference>
<dbReference type="SMART" id="SM00986">
    <property type="entry name" value="UDG"/>
    <property type="match status" value="1"/>
</dbReference>
<comment type="similarity">
    <text evidence="2">Belongs to the uracil-DNA glycosylase (UDG) superfamily. Type 4 (UDGa) family.</text>
</comment>
<dbReference type="PANTHER" id="PTHR33693">
    <property type="entry name" value="TYPE-5 URACIL-DNA GLYCOSYLASE"/>
    <property type="match status" value="1"/>
</dbReference>